<organism evidence="3 4">
    <name type="scientific">Actinacidiphila rubida</name>
    <dbReference type="NCBI Taxonomy" id="310780"/>
    <lineage>
        <taxon>Bacteria</taxon>
        <taxon>Bacillati</taxon>
        <taxon>Actinomycetota</taxon>
        <taxon>Actinomycetes</taxon>
        <taxon>Kitasatosporales</taxon>
        <taxon>Streptomycetaceae</taxon>
        <taxon>Actinacidiphila</taxon>
    </lineage>
</organism>
<name>A0A1H8N8T0_9ACTN</name>
<proteinExistence type="predicted"/>
<evidence type="ECO:0000313" key="3">
    <source>
        <dbReference type="EMBL" id="SEO26005.1"/>
    </source>
</evidence>
<dbReference type="PANTHER" id="PTHR33371:SF16">
    <property type="entry name" value="MCE-FAMILY PROTEIN MCE3F"/>
    <property type="match status" value="1"/>
</dbReference>
<protein>
    <submittedName>
        <fullName evidence="3">Phospholipid/cholesterol/gamma-HCH transport system substrate-binding protein</fullName>
    </submittedName>
</protein>
<evidence type="ECO:0000256" key="1">
    <source>
        <dbReference type="SAM" id="MobiDB-lite"/>
    </source>
</evidence>
<accession>A0A1H8N8T0</accession>
<evidence type="ECO:0000259" key="2">
    <source>
        <dbReference type="Pfam" id="PF02470"/>
    </source>
</evidence>
<feature type="compositionally biased region" description="Low complexity" evidence="1">
    <location>
        <begin position="416"/>
        <end position="441"/>
    </location>
</feature>
<evidence type="ECO:0000313" key="4">
    <source>
        <dbReference type="Proteomes" id="UP000181951"/>
    </source>
</evidence>
<dbReference type="AlphaFoldDB" id="A0A1H8N8T0"/>
<dbReference type="OrthoDB" id="4741753at2"/>
<dbReference type="NCBIfam" id="TIGR00996">
    <property type="entry name" value="Mtu_fam_mce"/>
    <property type="match status" value="1"/>
</dbReference>
<keyword evidence="4" id="KW-1185">Reference proteome</keyword>
<dbReference type="GO" id="GO:0005576">
    <property type="term" value="C:extracellular region"/>
    <property type="evidence" value="ECO:0007669"/>
    <property type="project" value="TreeGrafter"/>
</dbReference>
<dbReference type="InterPro" id="IPR005693">
    <property type="entry name" value="Mce"/>
</dbReference>
<dbReference type="EMBL" id="FODD01000021">
    <property type="protein sequence ID" value="SEO26005.1"/>
    <property type="molecule type" value="Genomic_DNA"/>
</dbReference>
<dbReference type="PANTHER" id="PTHR33371">
    <property type="entry name" value="INTERMEMBRANE PHOSPHOLIPID TRANSPORT SYSTEM BINDING PROTEIN MLAD-RELATED"/>
    <property type="match status" value="1"/>
</dbReference>
<dbReference type="InterPro" id="IPR003399">
    <property type="entry name" value="Mce/MlaD"/>
</dbReference>
<dbReference type="Proteomes" id="UP000181951">
    <property type="component" value="Unassembled WGS sequence"/>
</dbReference>
<dbReference type="Pfam" id="PF02470">
    <property type="entry name" value="MlaD"/>
    <property type="match status" value="1"/>
</dbReference>
<sequence>MLTRTTIAKNIAFLVVAVLVLAYIGVRYADLGRYVGLRGYYTVKVELPETGGLFTNADVTYRGVSVGRVGPVTLTDDGVEASLRINDSAPDIPAHLKAVVADLSAVGEEYIDLQPSTGQGPFLHDGSHIAEADAQVPAPVTNLLTSVNDLAGSVPLTSLRTVVDEFGKAFNGQADNLQSLLDTSGHFISAADTNLPGNTQLMIDGRTVLRTQADEGDAFTSFASSANQLAAQLNTSDTDLRRLIAAAPEAAGQVSALLRDVGPDLSVVLANLLTTSDVAVTRQHGIQEFLVKVPAVAAAGSTAITSQGVHFGMAVTFFSPLPCTSGYGGTAYRNGLDTSAPATAFNTAARCTAPASSGIDVRGSAHAPGSGGVPAAAQPGSVLPTATSADLTGTAAASPSGSGPTVPARSAPPLPGALGLPGLPDGGPTTLAGLLGVEDTP</sequence>
<reference evidence="3 4" key="1">
    <citation type="submission" date="2016-10" db="EMBL/GenBank/DDBJ databases">
        <authorList>
            <person name="de Groot N.N."/>
        </authorList>
    </citation>
    <scope>NUCLEOTIDE SEQUENCE [LARGE SCALE GENOMIC DNA]</scope>
    <source>
        <strain evidence="3 4">CGMCC 4.2026</strain>
    </source>
</reference>
<dbReference type="InterPro" id="IPR052336">
    <property type="entry name" value="MlaD_Phospholipid_Transporter"/>
</dbReference>
<feature type="region of interest" description="Disordered" evidence="1">
    <location>
        <begin position="356"/>
        <end position="441"/>
    </location>
</feature>
<dbReference type="RefSeq" id="WP_075017353.1">
    <property type="nucleotide sequence ID" value="NZ_FODD01000021.1"/>
</dbReference>
<dbReference type="STRING" id="310780.SAMN05216267_102181"/>
<gene>
    <name evidence="3" type="ORF">SAMN05216267_102181</name>
</gene>
<feature type="domain" description="Mce/MlaD" evidence="2">
    <location>
        <begin position="40"/>
        <end position="115"/>
    </location>
</feature>
<feature type="compositionally biased region" description="Polar residues" evidence="1">
    <location>
        <begin position="384"/>
        <end position="403"/>
    </location>
</feature>